<proteinExistence type="predicted"/>
<evidence type="ECO:0000259" key="8">
    <source>
        <dbReference type="PROSITE" id="PS50157"/>
    </source>
</evidence>
<organism evidence="9 10">
    <name type="scientific">Diceros bicornis minor</name>
    <name type="common">South-central black rhinoceros</name>
    <dbReference type="NCBI Taxonomy" id="77932"/>
    <lineage>
        <taxon>Eukaryota</taxon>
        <taxon>Metazoa</taxon>
        <taxon>Chordata</taxon>
        <taxon>Craniata</taxon>
        <taxon>Vertebrata</taxon>
        <taxon>Euteleostomi</taxon>
        <taxon>Mammalia</taxon>
        <taxon>Eutheria</taxon>
        <taxon>Laurasiatheria</taxon>
        <taxon>Perissodactyla</taxon>
        <taxon>Rhinocerotidae</taxon>
        <taxon>Diceros</taxon>
    </lineage>
</organism>
<evidence type="ECO:0000256" key="1">
    <source>
        <dbReference type="ARBA" id="ARBA00022723"/>
    </source>
</evidence>
<evidence type="ECO:0000256" key="5">
    <source>
        <dbReference type="ARBA" id="ARBA00023242"/>
    </source>
</evidence>
<dbReference type="EMBL" id="JACDTQ010000092">
    <property type="protein sequence ID" value="KAF5929491.1"/>
    <property type="molecule type" value="Genomic_DNA"/>
</dbReference>
<dbReference type="PROSITE" id="PS50157">
    <property type="entry name" value="ZINC_FINGER_C2H2_2"/>
    <property type="match status" value="1"/>
</dbReference>
<dbReference type="Proteomes" id="UP000551758">
    <property type="component" value="Unassembled WGS sequence"/>
</dbReference>
<feature type="region of interest" description="Disordered" evidence="7">
    <location>
        <begin position="48"/>
        <end position="67"/>
    </location>
</feature>
<keyword evidence="10" id="KW-1185">Reference proteome</keyword>
<dbReference type="GO" id="GO:0008270">
    <property type="term" value="F:zinc ion binding"/>
    <property type="evidence" value="ECO:0007669"/>
    <property type="project" value="UniProtKB-KW"/>
</dbReference>
<feature type="compositionally biased region" description="Basic and acidic residues" evidence="7">
    <location>
        <begin position="20"/>
        <end position="32"/>
    </location>
</feature>
<keyword evidence="2" id="KW-0677">Repeat</keyword>
<evidence type="ECO:0000256" key="6">
    <source>
        <dbReference type="PROSITE-ProRule" id="PRU00042"/>
    </source>
</evidence>
<feature type="compositionally biased region" description="Low complexity" evidence="7">
    <location>
        <begin position="48"/>
        <end position="61"/>
    </location>
</feature>
<evidence type="ECO:0000256" key="4">
    <source>
        <dbReference type="ARBA" id="ARBA00022833"/>
    </source>
</evidence>
<feature type="domain" description="C2H2-type" evidence="8">
    <location>
        <begin position="151"/>
        <end position="178"/>
    </location>
</feature>
<comment type="caution">
    <text evidence="9">The sequence shown here is derived from an EMBL/GenBank/DDBJ whole genome shotgun (WGS) entry which is preliminary data.</text>
</comment>
<keyword evidence="1" id="KW-0479">Metal-binding</keyword>
<protein>
    <recommendedName>
        <fullName evidence="8">C2H2-type domain-containing protein</fullName>
    </recommendedName>
</protein>
<feature type="region of interest" description="Disordered" evidence="7">
    <location>
        <begin position="1"/>
        <end position="33"/>
    </location>
</feature>
<evidence type="ECO:0000256" key="2">
    <source>
        <dbReference type="ARBA" id="ARBA00022737"/>
    </source>
</evidence>
<dbReference type="InterPro" id="IPR013087">
    <property type="entry name" value="Znf_C2H2_type"/>
</dbReference>
<accession>A0A7J7FNF3</accession>
<evidence type="ECO:0000256" key="3">
    <source>
        <dbReference type="ARBA" id="ARBA00022771"/>
    </source>
</evidence>
<keyword evidence="3 6" id="KW-0863">Zinc-finger</keyword>
<reference evidence="9 10" key="1">
    <citation type="journal article" date="2020" name="Mol. Biol. Evol.">
        <title>Interspecific Gene Flow and the Evolution of Specialization in Black and White Rhinoceros.</title>
        <authorList>
            <person name="Moodley Y."/>
            <person name="Westbury M.V."/>
            <person name="Russo I.M."/>
            <person name="Gopalakrishnan S."/>
            <person name="Rakotoarivelo A."/>
            <person name="Olsen R.A."/>
            <person name="Prost S."/>
            <person name="Tunstall T."/>
            <person name="Ryder O.A."/>
            <person name="Dalen L."/>
            <person name="Bruford M.W."/>
        </authorList>
    </citation>
    <scope>NUCLEOTIDE SEQUENCE [LARGE SCALE GENOMIC DNA]</scope>
    <source>
        <strain evidence="9">SBR-YM</strain>
        <tissue evidence="9">Skin</tissue>
    </source>
</reference>
<dbReference type="Gene3D" id="3.30.160.60">
    <property type="entry name" value="Classic Zinc Finger"/>
    <property type="match status" value="1"/>
</dbReference>
<name>A0A7J7FNF3_DICBM</name>
<gene>
    <name evidence="9" type="ORF">HPG69_007244</name>
</gene>
<dbReference type="PANTHER" id="PTHR24377">
    <property type="entry name" value="IP01015P-RELATED"/>
    <property type="match status" value="1"/>
</dbReference>
<evidence type="ECO:0000256" key="7">
    <source>
        <dbReference type="SAM" id="MobiDB-lite"/>
    </source>
</evidence>
<keyword evidence="5" id="KW-0539">Nucleus</keyword>
<sequence length="288" mass="31212">MLDAGGFVQPVKDSGALGRGRGDGTEKVREEALSPLHRAVLRLGDAARGTRARAGTATAVPASPPLPPLPAPLRLQSPMAAAARREPAQTHTCAVAARSHQSQHVLHQAFLLSGCWHVAENEEAPAKQSISVQSVSQVRTPKASVSPWKAHPCEICGPDLRDIFHLTEHQGTHCGQNIYRIRACEKQLCLHAKLQHQKQCTGETCLRSSKGRASLVKDCKSCVSGKPLSCEEVVRDVVAGSRFLQHQATHTREESNRRSECGAAFHGGNTQYNSGKCTKDFDCKRSPW</sequence>
<dbReference type="InterPro" id="IPR036236">
    <property type="entry name" value="Znf_C2H2_sf"/>
</dbReference>
<evidence type="ECO:0000313" key="9">
    <source>
        <dbReference type="EMBL" id="KAF5929491.1"/>
    </source>
</evidence>
<evidence type="ECO:0000313" key="10">
    <source>
        <dbReference type="Proteomes" id="UP000551758"/>
    </source>
</evidence>
<dbReference type="AlphaFoldDB" id="A0A7J7FNF3"/>
<dbReference type="PROSITE" id="PS00028">
    <property type="entry name" value="ZINC_FINGER_C2H2_1"/>
    <property type="match status" value="1"/>
</dbReference>
<keyword evidence="4" id="KW-0862">Zinc</keyword>
<dbReference type="InterPro" id="IPR050826">
    <property type="entry name" value="Krueppel_C2H2_ZnFinger"/>
</dbReference>
<dbReference type="SUPFAM" id="SSF57667">
    <property type="entry name" value="beta-beta-alpha zinc fingers"/>
    <property type="match status" value="1"/>
</dbReference>